<feature type="domain" description="HMA" evidence="3">
    <location>
        <begin position="1"/>
        <end position="58"/>
    </location>
</feature>
<feature type="region of interest" description="Disordered" evidence="2">
    <location>
        <begin position="66"/>
        <end position="86"/>
    </location>
</feature>
<proteinExistence type="predicted"/>
<gene>
    <name evidence="4" type="ORF">Scaly_3015600</name>
</gene>
<dbReference type="GO" id="GO:0009626">
    <property type="term" value="P:plant-type hypersensitive response"/>
    <property type="evidence" value="ECO:0007669"/>
    <property type="project" value="UniProtKB-KW"/>
</dbReference>
<dbReference type="PROSITE" id="PS50846">
    <property type="entry name" value="HMA_2"/>
    <property type="match status" value="1"/>
</dbReference>
<accession>A0AAW2KCH0</accession>
<comment type="subcellular location">
    <subcellularLocation>
        <location evidence="1">Membrane</location>
        <topology evidence="1">Peripheral membrane protein</topology>
    </subcellularLocation>
</comment>
<dbReference type="SUPFAM" id="SSF55008">
    <property type="entry name" value="HMA, heavy metal-associated domain"/>
    <property type="match status" value="1"/>
</dbReference>
<comment type="caution">
    <text evidence="4">The sequence shown here is derived from an EMBL/GenBank/DDBJ whole genome shotgun (WGS) entry which is preliminary data.</text>
</comment>
<sequence length="86" mass="9396">MDCEGCARKVKKALSGVKGAKSVDVDLKQQKASVRLCGRQESAESSSGHRQESGAVAVCSLHHGRSPLRRRRLRQEGAAQLCTRHR</sequence>
<dbReference type="GO" id="GO:0016020">
    <property type="term" value="C:membrane"/>
    <property type="evidence" value="ECO:0007669"/>
    <property type="project" value="UniProtKB-SubCell"/>
</dbReference>
<dbReference type="AlphaFoldDB" id="A0AAW2KCH0"/>
<evidence type="ECO:0000256" key="2">
    <source>
        <dbReference type="SAM" id="MobiDB-lite"/>
    </source>
</evidence>
<reference evidence="4" key="2">
    <citation type="journal article" date="2024" name="Plant">
        <title>Genomic evolution and insights into agronomic trait innovations of Sesamum species.</title>
        <authorList>
            <person name="Miao H."/>
            <person name="Wang L."/>
            <person name="Qu L."/>
            <person name="Liu H."/>
            <person name="Sun Y."/>
            <person name="Le M."/>
            <person name="Wang Q."/>
            <person name="Wei S."/>
            <person name="Zheng Y."/>
            <person name="Lin W."/>
            <person name="Duan Y."/>
            <person name="Cao H."/>
            <person name="Xiong S."/>
            <person name="Wang X."/>
            <person name="Wei L."/>
            <person name="Li C."/>
            <person name="Ma Q."/>
            <person name="Ju M."/>
            <person name="Zhao R."/>
            <person name="Li G."/>
            <person name="Mu C."/>
            <person name="Tian Q."/>
            <person name="Mei H."/>
            <person name="Zhang T."/>
            <person name="Gao T."/>
            <person name="Zhang H."/>
        </authorList>
    </citation>
    <scope>NUCLEOTIDE SEQUENCE</scope>
    <source>
        <strain evidence="4">KEN8</strain>
    </source>
</reference>
<dbReference type="CDD" id="cd00371">
    <property type="entry name" value="HMA"/>
    <property type="match status" value="1"/>
</dbReference>
<dbReference type="Pfam" id="PF00403">
    <property type="entry name" value="HMA"/>
    <property type="match status" value="1"/>
</dbReference>
<protein>
    <submittedName>
        <fullName evidence="4">Heavy metal-associated isoprenylated plant protein 24</fullName>
    </submittedName>
</protein>
<name>A0AAW2KCH0_9LAMI</name>
<dbReference type="InterPro" id="IPR036163">
    <property type="entry name" value="HMA_dom_sf"/>
</dbReference>
<evidence type="ECO:0000256" key="1">
    <source>
        <dbReference type="ARBA" id="ARBA00004170"/>
    </source>
</evidence>
<dbReference type="Gene3D" id="3.30.70.100">
    <property type="match status" value="1"/>
</dbReference>
<dbReference type="GO" id="GO:0046872">
    <property type="term" value="F:metal ion binding"/>
    <property type="evidence" value="ECO:0007669"/>
    <property type="project" value="InterPro"/>
</dbReference>
<reference evidence="4" key="1">
    <citation type="submission" date="2020-06" db="EMBL/GenBank/DDBJ databases">
        <authorList>
            <person name="Li T."/>
            <person name="Hu X."/>
            <person name="Zhang T."/>
            <person name="Song X."/>
            <person name="Zhang H."/>
            <person name="Dai N."/>
            <person name="Sheng W."/>
            <person name="Hou X."/>
            <person name="Wei L."/>
        </authorList>
    </citation>
    <scope>NUCLEOTIDE SEQUENCE</scope>
    <source>
        <strain evidence="4">KEN8</strain>
        <tissue evidence="4">Leaf</tissue>
    </source>
</reference>
<dbReference type="EMBL" id="JACGWM010000479">
    <property type="protein sequence ID" value="KAL0304625.1"/>
    <property type="molecule type" value="Genomic_DNA"/>
</dbReference>
<organism evidence="4">
    <name type="scientific">Sesamum calycinum</name>
    <dbReference type="NCBI Taxonomy" id="2727403"/>
    <lineage>
        <taxon>Eukaryota</taxon>
        <taxon>Viridiplantae</taxon>
        <taxon>Streptophyta</taxon>
        <taxon>Embryophyta</taxon>
        <taxon>Tracheophyta</taxon>
        <taxon>Spermatophyta</taxon>
        <taxon>Magnoliopsida</taxon>
        <taxon>eudicotyledons</taxon>
        <taxon>Gunneridae</taxon>
        <taxon>Pentapetalae</taxon>
        <taxon>asterids</taxon>
        <taxon>lamiids</taxon>
        <taxon>Lamiales</taxon>
        <taxon>Pedaliaceae</taxon>
        <taxon>Sesamum</taxon>
    </lineage>
</organism>
<evidence type="ECO:0000313" key="4">
    <source>
        <dbReference type="EMBL" id="KAL0304625.1"/>
    </source>
</evidence>
<dbReference type="InterPro" id="IPR006121">
    <property type="entry name" value="HMA_dom"/>
</dbReference>
<evidence type="ECO:0000259" key="3">
    <source>
        <dbReference type="PROSITE" id="PS50846"/>
    </source>
</evidence>